<dbReference type="Proteomes" id="UP000008237">
    <property type="component" value="Unassembled WGS sequence"/>
</dbReference>
<evidence type="ECO:0000256" key="1">
    <source>
        <dbReference type="SAM" id="MobiDB-lite"/>
    </source>
</evidence>
<organism evidence="3">
    <name type="scientific">Harpegnathos saltator</name>
    <name type="common">Jerdon's jumping ant</name>
    <dbReference type="NCBI Taxonomy" id="610380"/>
    <lineage>
        <taxon>Eukaryota</taxon>
        <taxon>Metazoa</taxon>
        <taxon>Ecdysozoa</taxon>
        <taxon>Arthropoda</taxon>
        <taxon>Hexapoda</taxon>
        <taxon>Insecta</taxon>
        <taxon>Pterygota</taxon>
        <taxon>Neoptera</taxon>
        <taxon>Endopterygota</taxon>
        <taxon>Hymenoptera</taxon>
        <taxon>Apocrita</taxon>
        <taxon>Aculeata</taxon>
        <taxon>Formicoidea</taxon>
        <taxon>Formicidae</taxon>
        <taxon>Ponerinae</taxon>
        <taxon>Ponerini</taxon>
        <taxon>Harpegnathos</taxon>
    </lineage>
</organism>
<dbReference type="AlphaFoldDB" id="E2C834"/>
<dbReference type="InParanoid" id="E2C834"/>
<accession>E2C834</accession>
<proteinExistence type="predicted"/>
<name>E2C834_HARSA</name>
<feature type="region of interest" description="Disordered" evidence="1">
    <location>
        <begin position="1"/>
        <end position="37"/>
    </location>
</feature>
<evidence type="ECO:0000313" key="2">
    <source>
        <dbReference type="EMBL" id="EFN75887.1"/>
    </source>
</evidence>
<dbReference type="KEGG" id="hst:105190988"/>
<feature type="compositionally biased region" description="Basic and acidic residues" evidence="1">
    <location>
        <begin position="1"/>
        <end position="31"/>
    </location>
</feature>
<dbReference type="OrthoDB" id="7697968at2759"/>
<keyword evidence="3" id="KW-1185">Reference proteome</keyword>
<reference evidence="2 3" key="1">
    <citation type="journal article" date="2010" name="Science">
        <title>Genomic comparison of the ants Camponotus floridanus and Harpegnathos saltator.</title>
        <authorList>
            <person name="Bonasio R."/>
            <person name="Zhang G."/>
            <person name="Ye C."/>
            <person name="Mutti N.S."/>
            <person name="Fang X."/>
            <person name="Qin N."/>
            <person name="Donahue G."/>
            <person name="Yang P."/>
            <person name="Li Q."/>
            <person name="Li C."/>
            <person name="Zhang P."/>
            <person name="Huang Z."/>
            <person name="Berger S.L."/>
            <person name="Reinberg D."/>
            <person name="Wang J."/>
            <person name="Liebig J."/>
        </authorList>
    </citation>
    <scope>NUCLEOTIDE SEQUENCE [LARGE SCALE GENOMIC DNA]</scope>
    <source>
        <strain evidence="2 3">R22 G/1</strain>
    </source>
</reference>
<sequence>MDWRNDESDHSSVENLKWDENDNATRTKKDVPSLGRNVRSQEVQVGIGMCKDIRKFTSALENLELETDEQDQAKLRTSDAQTNYFNDSEQEETGPVFRTREKSTFQLVLQGPEILNFQGTRHSPADIAPYWKKDSRMWLWKSVRLARKIRRTKAKAVPPLYRKELS</sequence>
<dbReference type="OMA" id="RMWLWKS"/>
<gene>
    <name evidence="2" type="ORF">EAI_08570</name>
</gene>
<protein>
    <submittedName>
        <fullName evidence="2">Uncharacterized protein</fullName>
    </submittedName>
</protein>
<dbReference type="EMBL" id="GL453538">
    <property type="protein sequence ID" value="EFN75887.1"/>
    <property type="molecule type" value="Genomic_DNA"/>
</dbReference>
<evidence type="ECO:0000313" key="3">
    <source>
        <dbReference type="Proteomes" id="UP000008237"/>
    </source>
</evidence>